<organism evidence="1 2">
    <name type="scientific">Geitlerinema calcuttense NRMC-F 0142</name>
    <dbReference type="NCBI Taxonomy" id="2922238"/>
    <lineage>
        <taxon>Bacteria</taxon>
        <taxon>Bacillati</taxon>
        <taxon>Cyanobacteriota</taxon>
        <taxon>Cyanophyceae</taxon>
        <taxon>Geitlerinematales</taxon>
        <taxon>Geitlerinemataceae</taxon>
        <taxon>Geitlerinema</taxon>
    </lineage>
</organism>
<dbReference type="RefSeq" id="WP_284475461.1">
    <property type="nucleotide sequence ID" value="NZ_JASVEJ010000021.1"/>
</dbReference>
<evidence type="ECO:0000313" key="2">
    <source>
        <dbReference type="Proteomes" id="UP001230986"/>
    </source>
</evidence>
<gene>
    <name evidence="1" type="ORF">QQ055_05380</name>
</gene>
<sequence>MAQAKVPIRTWLVGGTFGHKEMPNHPQDAHSANLYLMDLLFRTEYPADKELEASASYRDDLTVDAKGQKNTARWTKRMSKVSDNIVTARDDQTSGVCFFATWIKSPEDMVVTAHFPAYEPQFNGDIGMFGSTQMVWVNHVLIEHDQYSNHNGYHWHPKKNQQIFLKEGWNFIYGRVMGWWSVPRFGLVLEGESLKGKRIEVKAEPPLGFEKTLNLEKFPLLAGSPDQHGLNAMKNEALNTVVNAQGEVCTDTPQQGEPGVDIPLDEVGISFKVNNDNTQNLGAKE</sequence>
<reference evidence="1 2" key="1">
    <citation type="submission" date="2023-06" db="EMBL/GenBank/DDBJ databases">
        <title>Whole genome sequence of Oscillatoria calcuttensis NRMC-F 0142.</title>
        <authorList>
            <person name="Shakena Fathima T."/>
            <person name="Muralitharan G."/>
            <person name="Thajuddin N."/>
        </authorList>
    </citation>
    <scope>NUCLEOTIDE SEQUENCE [LARGE SCALE GENOMIC DNA]</scope>
    <source>
        <strain evidence="1 2">NRMC-F 0142</strain>
    </source>
</reference>
<dbReference type="EMBL" id="JASVEJ010000021">
    <property type="protein sequence ID" value="MDL5056898.1"/>
    <property type="molecule type" value="Genomic_DNA"/>
</dbReference>
<comment type="caution">
    <text evidence="1">The sequence shown here is derived from an EMBL/GenBank/DDBJ whole genome shotgun (WGS) entry which is preliminary data.</text>
</comment>
<accession>A0ABT7LY14</accession>
<protein>
    <submittedName>
        <fullName evidence="1">Uncharacterized protein</fullName>
    </submittedName>
</protein>
<evidence type="ECO:0000313" key="1">
    <source>
        <dbReference type="EMBL" id="MDL5056898.1"/>
    </source>
</evidence>
<keyword evidence="2" id="KW-1185">Reference proteome</keyword>
<name>A0ABT7LY14_9CYAN</name>
<proteinExistence type="predicted"/>
<dbReference type="Proteomes" id="UP001230986">
    <property type="component" value="Unassembled WGS sequence"/>
</dbReference>